<name>A0ABQ1HUR1_9GAMM</name>
<reference evidence="2" key="1">
    <citation type="journal article" date="2019" name="Int. J. Syst. Evol. Microbiol.">
        <title>The Global Catalogue of Microorganisms (GCM) 10K type strain sequencing project: providing services to taxonomists for standard genome sequencing and annotation.</title>
        <authorList>
            <consortium name="The Broad Institute Genomics Platform"/>
            <consortium name="The Broad Institute Genome Sequencing Center for Infectious Disease"/>
            <person name="Wu L."/>
            <person name="Ma J."/>
        </authorList>
    </citation>
    <scope>NUCLEOTIDE SEQUENCE [LARGE SCALE GENOMIC DNA]</scope>
    <source>
        <strain evidence="2">CGMCC 1.15905</strain>
    </source>
</reference>
<accession>A0ABQ1HUR1</accession>
<dbReference type="RefSeq" id="WP_188665855.1">
    <property type="nucleotide sequence ID" value="NZ_BMKC01000008.1"/>
</dbReference>
<sequence length="160" mass="17959">MVRTVGEDKSEQKLLDDIAEFGWHCVHILAEGEHVEYSFTVGLFQSFRHPELIIFGLPAKVAHQILSIAAHEAKRGAPLDLSSTSDALLNGYSCCFAEVPISEYSDHVGFSRWYYQGNEFPLYQIIWPSRSGLFPWHPDAAEQFKIAQPVIAMAPRVGPN</sequence>
<dbReference type="EMBL" id="BMKC01000008">
    <property type="protein sequence ID" value="GGA88289.1"/>
    <property type="molecule type" value="Genomic_DNA"/>
</dbReference>
<protein>
    <recommendedName>
        <fullName evidence="3">DUF4262 domain-containing protein</fullName>
    </recommendedName>
</protein>
<evidence type="ECO:0000313" key="1">
    <source>
        <dbReference type="EMBL" id="GGA88289.1"/>
    </source>
</evidence>
<dbReference type="Proteomes" id="UP000623419">
    <property type="component" value="Unassembled WGS sequence"/>
</dbReference>
<dbReference type="InterPro" id="IPR025358">
    <property type="entry name" value="DUF4262"/>
</dbReference>
<evidence type="ECO:0000313" key="2">
    <source>
        <dbReference type="Proteomes" id="UP000623419"/>
    </source>
</evidence>
<dbReference type="Pfam" id="PF14081">
    <property type="entry name" value="DUF4262"/>
    <property type="match status" value="1"/>
</dbReference>
<comment type="caution">
    <text evidence="1">The sequence shown here is derived from an EMBL/GenBank/DDBJ whole genome shotgun (WGS) entry which is preliminary data.</text>
</comment>
<evidence type="ECO:0008006" key="3">
    <source>
        <dbReference type="Google" id="ProtNLM"/>
    </source>
</evidence>
<organism evidence="1 2">
    <name type="scientific">Arenimonas soli</name>
    <dbReference type="NCBI Taxonomy" id="2269504"/>
    <lineage>
        <taxon>Bacteria</taxon>
        <taxon>Pseudomonadati</taxon>
        <taxon>Pseudomonadota</taxon>
        <taxon>Gammaproteobacteria</taxon>
        <taxon>Lysobacterales</taxon>
        <taxon>Lysobacteraceae</taxon>
        <taxon>Arenimonas</taxon>
    </lineage>
</organism>
<keyword evidence="2" id="KW-1185">Reference proteome</keyword>
<gene>
    <name evidence="1" type="ORF">GCM10011521_28320</name>
</gene>
<proteinExistence type="predicted"/>